<feature type="compositionally biased region" description="Low complexity" evidence="4">
    <location>
        <begin position="190"/>
        <end position="205"/>
    </location>
</feature>
<evidence type="ECO:0000313" key="6">
    <source>
        <dbReference type="EMBL" id="THH20055.1"/>
    </source>
</evidence>
<dbReference type="InterPro" id="IPR050140">
    <property type="entry name" value="SRY-related_HMG-box_TF-like"/>
</dbReference>
<keyword evidence="2" id="KW-0804">Transcription</keyword>
<feature type="domain" description="HMG box" evidence="5">
    <location>
        <begin position="110"/>
        <end position="183"/>
    </location>
</feature>
<accession>A0A4S4M504</accession>
<keyword evidence="1 3" id="KW-0238">DNA-binding</keyword>
<dbReference type="CDD" id="cd01389">
    <property type="entry name" value="HMG-box_ROX1-like"/>
    <property type="match status" value="1"/>
</dbReference>
<dbReference type="GO" id="GO:0030154">
    <property type="term" value="P:cell differentiation"/>
    <property type="evidence" value="ECO:0007669"/>
    <property type="project" value="TreeGrafter"/>
</dbReference>
<feature type="DNA-binding region" description="HMG box" evidence="3">
    <location>
        <begin position="110"/>
        <end position="183"/>
    </location>
</feature>
<dbReference type="AlphaFoldDB" id="A0A4S4M504"/>
<feature type="compositionally biased region" description="Polar residues" evidence="4">
    <location>
        <begin position="375"/>
        <end position="392"/>
    </location>
</feature>
<dbReference type="OrthoDB" id="6247875at2759"/>
<dbReference type="InterPro" id="IPR009071">
    <property type="entry name" value="HMG_box_dom"/>
</dbReference>
<protein>
    <recommendedName>
        <fullName evidence="5">HMG box domain-containing protein</fullName>
    </recommendedName>
</protein>
<dbReference type="Gene3D" id="1.10.30.10">
    <property type="entry name" value="High mobility group box domain"/>
    <property type="match status" value="1"/>
</dbReference>
<dbReference type="SUPFAM" id="SSF47095">
    <property type="entry name" value="HMG-box"/>
    <property type="match status" value="1"/>
</dbReference>
<dbReference type="GO" id="GO:0005634">
    <property type="term" value="C:nucleus"/>
    <property type="evidence" value="ECO:0007669"/>
    <property type="project" value="UniProtKB-UniRule"/>
</dbReference>
<evidence type="ECO:0000256" key="2">
    <source>
        <dbReference type="ARBA" id="ARBA00023163"/>
    </source>
</evidence>
<dbReference type="PANTHER" id="PTHR10270">
    <property type="entry name" value="SOX TRANSCRIPTION FACTOR"/>
    <property type="match status" value="1"/>
</dbReference>
<name>A0A4S4M504_9AGAM</name>
<feature type="region of interest" description="Disordered" evidence="4">
    <location>
        <begin position="41"/>
        <end position="108"/>
    </location>
</feature>
<organism evidence="6 7">
    <name type="scientific">Bondarzewia mesenterica</name>
    <dbReference type="NCBI Taxonomy" id="1095465"/>
    <lineage>
        <taxon>Eukaryota</taxon>
        <taxon>Fungi</taxon>
        <taxon>Dikarya</taxon>
        <taxon>Basidiomycota</taxon>
        <taxon>Agaricomycotina</taxon>
        <taxon>Agaricomycetes</taxon>
        <taxon>Russulales</taxon>
        <taxon>Bondarzewiaceae</taxon>
        <taxon>Bondarzewia</taxon>
    </lineage>
</organism>
<reference evidence="6 7" key="1">
    <citation type="submission" date="2019-02" db="EMBL/GenBank/DDBJ databases">
        <title>Genome sequencing of the rare red list fungi Bondarzewia mesenterica.</title>
        <authorList>
            <person name="Buettner E."/>
            <person name="Kellner H."/>
        </authorList>
    </citation>
    <scope>NUCLEOTIDE SEQUENCE [LARGE SCALE GENOMIC DNA]</scope>
    <source>
        <strain evidence="6 7">DSM 108281</strain>
    </source>
</reference>
<gene>
    <name evidence="6" type="ORF">EW146_g1238</name>
</gene>
<feature type="compositionally biased region" description="Polar residues" evidence="4">
    <location>
        <begin position="79"/>
        <end position="94"/>
    </location>
</feature>
<evidence type="ECO:0000313" key="7">
    <source>
        <dbReference type="Proteomes" id="UP000310158"/>
    </source>
</evidence>
<keyword evidence="3" id="KW-0539">Nucleus</keyword>
<dbReference type="EMBL" id="SGPL01000030">
    <property type="protein sequence ID" value="THH20055.1"/>
    <property type="molecule type" value="Genomic_DNA"/>
</dbReference>
<feature type="region of interest" description="Disordered" evidence="4">
    <location>
        <begin position="169"/>
        <end position="214"/>
    </location>
</feature>
<dbReference type="Pfam" id="PF00505">
    <property type="entry name" value="HMG_box"/>
    <property type="match status" value="1"/>
</dbReference>
<keyword evidence="7" id="KW-1185">Reference proteome</keyword>
<dbReference type="InterPro" id="IPR036910">
    <property type="entry name" value="HMG_box_dom_sf"/>
</dbReference>
<dbReference type="PROSITE" id="PS50118">
    <property type="entry name" value="HMG_BOX_2"/>
    <property type="match status" value="1"/>
</dbReference>
<dbReference type="PANTHER" id="PTHR10270:SF161">
    <property type="entry name" value="SEX-DETERMINING REGION Y PROTEIN"/>
    <property type="match status" value="1"/>
</dbReference>
<sequence>MSTGRVFGWMPSPSPTFHHVQNRAAFEPPSISSNVLHAFGPQPAIERPSSRTSSTISASSELLPPASASLSSASDMKFSDSTNTNTPPNYSLSSSERRALRNRKRDPSWVPRPRNAFIIFRCEYSREHAREGSSSSSGIMMDKTLSKRAGEAWRRLSAVEKIHYQERAKVEKDEHARRNPHYRFNPMRNRSGTVSSTSTTSSSRSARSRNDPDHCARVASFTVQGTQSGNRLADSVRQWESKIVNSPKEEQGEQVLELNLSPFATGRRRSCSDPFPSVIQQRECSVLSSASSPGSLAWADVQPHADDLLFRHFSFGTVEDQPSPVPLDMVASMYPSMNHAPLPYQLPYTATYPSHVEAIASSLADWTLDDGAAQSPYTPSESASVETPQSTSELGLPVTYPFPFTSARSEQASSYFPTHDPPVMDPTVWTDDEYAVQPYMLGLEGMPAFENGQTQNVLYDLNAQGVAFDDFFNAL</sequence>
<dbReference type="GO" id="GO:0001228">
    <property type="term" value="F:DNA-binding transcription activator activity, RNA polymerase II-specific"/>
    <property type="evidence" value="ECO:0007669"/>
    <property type="project" value="TreeGrafter"/>
</dbReference>
<feature type="compositionally biased region" description="Low complexity" evidence="4">
    <location>
        <begin position="45"/>
        <end position="74"/>
    </location>
</feature>
<evidence type="ECO:0000256" key="1">
    <source>
        <dbReference type="ARBA" id="ARBA00023125"/>
    </source>
</evidence>
<dbReference type="GO" id="GO:0000978">
    <property type="term" value="F:RNA polymerase II cis-regulatory region sequence-specific DNA binding"/>
    <property type="evidence" value="ECO:0007669"/>
    <property type="project" value="TreeGrafter"/>
</dbReference>
<proteinExistence type="predicted"/>
<evidence type="ECO:0000256" key="3">
    <source>
        <dbReference type="PROSITE-ProRule" id="PRU00267"/>
    </source>
</evidence>
<comment type="caution">
    <text evidence="6">The sequence shown here is derived from an EMBL/GenBank/DDBJ whole genome shotgun (WGS) entry which is preliminary data.</text>
</comment>
<feature type="region of interest" description="Disordered" evidence="4">
    <location>
        <begin position="372"/>
        <end position="392"/>
    </location>
</feature>
<evidence type="ECO:0000256" key="4">
    <source>
        <dbReference type="SAM" id="MobiDB-lite"/>
    </source>
</evidence>
<dbReference type="Proteomes" id="UP000310158">
    <property type="component" value="Unassembled WGS sequence"/>
</dbReference>
<evidence type="ECO:0000259" key="5">
    <source>
        <dbReference type="PROSITE" id="PS50118"/>
    </source>
</evidence>
<dbReference type="SMART" id="SM00398">
    <property type="entry name" value="HMG"/>
    <property type="match status" value="1"/>
</dbReference>